<dbReference type="SUPFAM" id="SSF56349">
    <property type="entry name" value="DNA breaking-rejoining enzymes"/>
    <property type="match status" value="1"/>
</dbReference>
<gene>
    <name evidence="6" type="primary">xerD</name>
    <name evidence="6" type="ORF">BN8_03704</name>
</gene>
<dbReference type="AlphaFoldDB" id="I2GKU7"/>
<dbReference type="Proteomes" id="UP000009309">
    <property type="component" value="Unassembled WGS sequence"/>
</dbReference>
<evidence type="ECO:0000259" key="5">
    <source>
        <dbReference type="PROSITE" id="PS51898"/>
    </source>
</evidence>
<evidence type="ECO:0000256" key="4">
    <source>
        <dbReference type="SAM" id="MobiDB-lite"/>
    </source>
</evidence>
<organism evidence="6 7">
    <name type="scientific">Fibrisoma limi BUZ 3</name>
    <dbReference type="NCBI Taxonomy" id="1185876"/>
    <lineage>
        <taxon>Bacteria</taxon>
        <taxon>Pseudomonadati</taxon>
        <taxon>Bacteroidota</taxon>
        <taxon>Cytophagia</taxon>
        <taxon>Cytophagales</taxon>
        <taxon>Spirosomataceae</taxon>
        <taxon>Fibrisoma</taxon>
    </lineage>
</organism>
<dbReference type="InterPro" id="IPR011010">
    <property type="entry name" value="DNA_brk_join_enz"/>
</dbReference>
<keyword evidence="7" id="KW-1185">Reference proteome</keyword>
<feature type="compositionally biased region" description="Basic and acidic residues" evidence="4">
    <location>
        <begin position="429"/>
        <end position="441"/>
    </location>
</feature>
<reference evidence="6 7" key="1">
    <citation type="journal article" date="2012" name="J. Bacteriol.">
        <title>Genome Sequence of the Filamentous Bacterium Fibrisoma limi BUZ 3T.</title>
        <authorList>
            <person name="Filippini M."/>
            <person name="Qi W."/>
            <person name="Jaenicke S."/>
            <person name="Goesmann A."/>
            <person name="Smits T.H."/>
            <person name="Bagheri H.C."/>
        </authorList>
    </citation>
    <scope>NUCLEOTIDE SEQUENCE [LARGE SCALE GENOMIC DNA]</scope>
    <source>
        <strain evidence="7">BUZ 3T</strain>
    </source>
</reference>
<dbReference type="PANTHER" id="PTHR30349">
    <property type="entry name" value="PHAGE INTEGRASE-RELATED"/>
    <property type="match status" value="1"/>
</dbReference>
<dbReference type="eggNOG" id="COG4974">
    <property type="taxonomic scope" value="Bacteria"/>
</dbReference>
<evidence type="ECO:0000313" key="7">
    <source>
        <dbReference type="Proteomes" id="UP000009309"/>
    </source>
</evidence>
<evidence type="ECO:0000256" key="1">
    <source>
        <dbReference type="ARBA" id="ARBA00008857"/>
    </source>
</evidence>
<evidence type="ECO:0000313" key="6">
    <source>
        <dbReference type="EMBL" id="CCH54523.1"/>
    </source>
</evidence>
<dbReference type="OrthoDB" id="1094492at2"/>
<feature type="domain" description="Tyr recombinase" evidence="5">
    <location>
        <begin position="220"/>
        <end position="426"/>
    </location>
</feature>
<dbReference type="RefSeq" id="WP_009283101.1">
    <property type="nucleotide sequence ID" value="NZ_CAIT01000007.1"/>
</dbReference>
<dbReference type="InterPro" id="IPR002104">
    <property type="entry name" value="Integrase_catalytic"/>
</dbReference>
<keyword evidence="3" id="KW-0233">DNA recombination</keyword>
<feature type="compositionally biased region" description="Basic and acidic residues" evidence="4">
    <location>
        <begin position="464"/>
        <end position="473"/>
    </location>
</feature>
<dbReference type="GO" id="GO:0003677">
    <property type="term" value="F:DNA binding"/>
    <property type="evidence" value="ECO:0007669"/>
    <property type="project" value="UniProtKB-KW"/>
</dbReference>
<dbReference type="InterPro" id="IPR013762">
    <property type="entry name" value="Integrase-like_cat_sf"/>
</dbReference>
<accession>I2GKU7</accession>
<name>I2GKU7_9BACT</name>
<feature type="region of interest" description="Disordered" evidence="4">
    <location>
        <begin position="429"/>
        <end position="473"/>
    </location>
</feature>
<keyword evidence="2" id="KW-0238">DNA-binding</keyword>
<evidence type="ECO:0000256" key="2">
    <source>
        <dbReference type="ARBA" id="ARBA00023125"/>
    </source>
</evidence>
<dbReference type="InterPro" id="IPR050090">
    <property type="entry name" value="Tyrosine_recombinase_XerCD"/>
</dbReference>
<sequence>MGSTTLKVVLEPDANEAGLHKIRLRVTRDRKPRYFGLSIWVTAKQFNPNGDDQKANWVRGSHPDQGAYNQRIRDTFKRAEKIIGELEKSGDFTSDHVISQLKHGGKPDLLLEYYAAHIDQRRKLAGNSLQKHRTCGLYERALAILTEFLTSTKRTKLPVSGLTKALVLEYRAWLESRYAVNTVSNNLTCLRKVVREAMDDELIAHTKYPFKGVTISVKRKIVSRLREDDIDKLATAERSPSKKPARVVTPREHARPMALLMYYMQGIRLADLVQLRRSNYVVEDGEHRIKYLSGKAQKERNVLLPDEAISLLQPYLNRPDGTLKKPGDVLFPYLLVNIDKLNPQQQIKEIARATSRLYHQIKTLGTAIGLGKKITPHVMRHSFADLLRRKHVDLITIQMTLGHSDPRTTRDYMESLDQAAVDSVVQHFKRESQENNRKTTMEDGAGEGVADEIRDGDDNADLQVDDRQSVVNA</sequence>
<dbReference type="Pfam" id="PF00589">
    <property type="entry name" value="Phage_integrase"/>
    <property type="match status" value="1"/>
</dbReference>
<proteinExistence type="inferred from homology"/>
<comment type="caution">
    <text evidence="6">The sequence shown here is derived from an EMBL/GenBank/DDBJ whole genome shotgun (WGS) entry which is preliminary data.</text>
</comment>
<dbReference type="GO" id="GO:0015074">
    <property type="term" value="P:DNA integration"/>
    <property type="evidence" value="ECO:0007669"/>
    <property type="project" value="InterPro"/>
</dbReference>
<dbReference type="InterPro" id="IPR010998">
    <property type="entry name" value="Integrase_recombinase_N"/>
</dbReference>
<dbReference type="PROSITE" id="PS51898">
    <property type="entry name" value="TYR_RECOMBINASE"/>
    <property type="match status" value="1"/>
</dbReference>
<dbReference type="PANTHER" id="PTHR30349:SF41">
    <property type="entry name" value="INTEGRASE_RECOMBINASE PROTEIN MJ0367-RELATED"/>
    <property type="match status" value="1"/>
</dbReference>
<dbReference type="STRING" id="1185876.BN8_03704"/>
<evidence type="ECO:0000256" key="3">
    <source>
        <dbReference type="ARBA" id="ARBA00023172"/>
    </source>
</evidence>
<protein>
    <submittedName>
        <fullName evidence="6">Tyrosine recombinase xerD</fullName>
    </submittedName>
</protein>
<dbReference type="Gene3D" id="1.10.150.130">
    <property type="match status" value="1"/>
</dbReference>
<comment type="similarity">
    <text evidence="1">Belongs to the 'phage' integrase family.</text>
</comment>
<dbReference type="GO" id="GO:0006310">
    <property type="term" value="P:DNA recombination"/>
    <property type="evidence" value="ECO:0007669"/>
    <property type="project" value="UniProtKB-KW"/>
</dbReference>
<dbReference type="Gene3D" id="1.10.443.10">
    <property type="entry name" value="Intergrase catalytic core"/>
    <property type="match status" value="1"/>
</dbReference>
<dbReference type="InterPro" id="IPR025269">
    <property type="entry name" value="SAM-like_dom"/>
</dbReference>
<dbReference type="EMBL" id="CAIT01000007">
    <property type="protein sequence ID" value="CCH54523.1"/>
    <property type="molecule type" value="Genomic_DNA"/>
</dbReference>
<dbReference type="InterPro" id="IPR035386">
    <property type="entry name" value="Arm-DNA-bind_5"/>
</dbReference>
<dbReference type="Pfam" id="PF17293">
    <property type="entry name" value="Arm-DNA-bind_5"/>
    <property type="match status" value="1"/>
</dbReference>
<dbReference type="Pfam" id="PF13102">
    <property type="entry name" value="Phage_int_SAM_5"/>
    <property type="match status" value="1"/>
</dbReference>